<evidence type="ECO:0000256" key="1">
    <source>
        <dbReference type="SAM" id="MobiDB-lite"/>
    </source>
</evidence>
<sequence length="88" mass="9142">MGYADHHVRPKASESGERDAFDRWLRRSLRQAHDDIIAEPVPDALMQILGEAAPQAASANPAADGAGPADRTTPPPGSSGRGSSGPEA</sequence>
<feature type="compositionally biased region" description="Gly residues" evidence="1">
    <location>
        <begin position="79"/>
        <end position="88"/>
    </location>
</feature>
<organism evidence="2 3">
    <name type="scientific">Acidisphaera rubrifaciens HS-AP3</name>
    <dbReference type="NCBI Taxonomy" id="1231350"/>
    <lineage>
        <taxon>Bacteria</taxon>
        <taxon>Pseudomonadati</taxon>
        <taxon>Pseudomonadota</taxon>
        <taxon>Alphaproteobacteria</taxon>
        <taxon>Acetobacterales</taxon>
        <taxon>Acetobacteraceae</taxon>
        <taxon>Acidisphaera</taxon>
    </lineage>
</organism>
<evidence type="ECO:0000313" key="2">
    <source>
        <dbReference type="EMBL" id="GAN76175.1"/>
    </source>
</evidence>
<keyword evidence="3" id="KW-1185">Reference proteome</keyword>
<protein>
    <recommendedName>
        <fullName evidence="4">Anti-sigma factor NepR domain-containing protein</fullName>
    </recommendedName>
</protein>
<dbReference type="OrthoDB" id="7276923at2"/>
<feature type="region of interest" description="Disordered" evidence="1">
    <location>
        <begin position="48"/>
        <end position="88"/>
    </location>
</feature>
<dbReference type="Proteomes" id="UP000032680">
    <property type="component" value="Unassembled WGS sequence"/>
</dbReference>
<gene>
    <name evidence="2" type="ORF">Asru_0067_13</name>
</gene>
<feature type="compositionally biased region" description="Low complexity" evidence="1">
    <location>
        <begin position="50"/>
        <end position="72"/>
    </location>
</feature>
<dbReference type="AlphaFoldDB" id="A0A0D6P348"/>
<evidence type="ECO:0000313" key="3">
    <source>
        <dbReference type="Proteomes" id="UP000032680"/>
    </source>
</evidence>
<evidence type="ECO:0008006" key="4">
    <source>
        <dbReference type="Google" id="ProtNLM"/>
    </source>
</evidence>
<dbReference type="RefSeq" id="WP_048859962.1">
    <property type="nucleotide sequence ID" value="NZ_BANB01000067.1"/>
</dbReference>
<comment type="caution">
    <text evidence="2">The sequence shown here is derived from an EMBL/GenBank/DDBJ whole genome shotgun (WGS) entry which is preliminary data.</text>
</comment>
<proteinExistence type="predicted"/>
<feature type="region of interest" description="Disordered" evidence="1">
    <location>
        <begin position="1"/>
        <end position="20"/>
    </location>
</feature>
<dbReference type="EMBL" id="BANB01000067">
    <property type="protein sequence ID" value="GAN76175.1"/>
    <property type="molecule type" value="Genomic_DNA"/>
</dbReference>
<accession>A0A0D6P348</accession>
<name>A0A0D6P348_9PROT</name>
<reference evidence="2 3" key="1">
    <citation type="submission" date="2012-11" db="EMBL/GenBank/DDBJ databases">
        <title>Whole genome sequence of Acidisphaera rubrifaciens HS-AP3.</title>
        <authorList>
            <person name="Azuma Y."/>
            <person name="Higashiura N."/>
            <person name="Hirakawa H."/>
            <person name="Matsushita K."/>
        </authorList>
    </citation>
    <scope>NUCLEOTIDE SEQUENCE [LARGE SCALE GENOMIC DNA]</scope>
    <source>
        <strain evidence="2 3">HS-AP3</strain>
    </source>
</reference>